<evidence type="ECO:0000256" key="3">
    <source>
        <dbReference type="ARBA" id="ARBA00022692"/>
    </source>
</evidence>
<dbReference type="Proteomes" id="UP001160390">
    <property type="component" value="Unassembled WGS sequence"/>
</dbReference>
<gene>
    <name evidence="7" type="ORF">CCHLO57077_00017364</name>
</gene>
<dbReference type="PANTHER" id="PTHR43791">
    <property type="entry name" value="PERMEASE-RELATED"/>
    <property type="match status" value="1"/>
</dbReference>
<accession>A0AA35LNP5</accession>
<evidence type="ECO:0000313" key="8">
    <source>
        <dbReference type="Proteomes" id="UP001160390"/>
    </source>
</evidence>
<evidence type="ECO:0000256" key="1">
    <source>
        <dbReference type="ARBA" id="ARBA00004141"/>
    </source>
</evidence>
<keyword evidence="8" id="KW-1185">Reference proteome</keyword>
<evidence type="ECO:0000256" key="4">
    <source>
        <dbReference type="ARBA" id="ARBA00022989"/>
    </source>
</evidence>
<sequence>MSDERNPSTATPPLDDAKVAHLEKRQQAGLHDAVTGFEGMSPEQHSKTFRKDDLRLMPLLMALYLIANLDRANLGNDKIEGPEADLKMTGNNYNIANVMFFIPAFSGLLAAAIAKMSGIACYNGWRWVFITEGILTVVLDEIQYLNFLYQKHRGGHAQQNEPQREGVPAEKTNKWKVLGSVLTD</sequence>
<evidence type="ECO:0000256" key="6">
    <source>
        <dbReference type="SAM" id="Phobius"/>
    </source>
</evidence>
<protein>
    <recommendedName>
        <fullName evidence="9">High-affinity nicotinic acid transporter</fullName>
    </recommendedName>
</protein>
<evidence type="ECO:0000256" key="5">
    <source>
        <dbReference type="ARBA" id="ARBA00023136"/>
    </source>
</evidence>
<keyword evidence="2" id="KW-0813">Transport</keyword>
<keyword evidence="4 6" id="KW-1133">Transmembrane helix</keyword>
<dbReference type="EMBL" id="CABFNP030000418">
    <property type="protein sequence ID" value="CAI6013959.1"/>
    <property type="molecule type" value="Genomic_DNA"/>
</dbReference>
<proteinExistence type="predicted"/>
<evidence type="ECO:0000313" key="7">
    <source>
        <dbReference type="EMBL" id="CAI6013959.1"/>
    </source>
</evidence>
<comment type="caution">
    <text evidence="7">The sequence shown here is derived from an EMBL/GenBank/DDBJ whole genome shotgun (WGS) entry which is preliminary data.</text>
</comment>
<evidence type="ECO:0000256" key="2">
    <source>
        <dbReference type="ARBA" id="ARBA00022448"/>
    </source>
</evidence>
<evidence type="ECO:0008006" key="9">
    <source>
        <dbReference type="Google" id="ProtNLM"/>
    </source>
</evidence>
<comment type="subcellular location">
    <subcellularLocation>
        <location evidence="1">Membrane</location>
        <topology evidence="1">Multi-pass membrane protein</topology>
    </subcellularLocation>
</comment>
<reference evidence="7" key="1">
    <citation type="submission" date="2023-01" db="EMBL/GenBank/DDBJ databases">
        <authorList>
            <person name="Piombo E."/>
        </authorList>
    </citation>
    <scope>NUCLEOTIDE SEQUENCE</scope>
</reference>
<dbReference type="PANTHER" id="PTHR43791:SF54">
    <property type="entry name" value="MAJOR FACILITATOR SUPERFAMILY (MFS) PROFILE DOMAIN-CONTAINING PROTEIN-RELATED"/>
    <property type="match status" value="1"/>
</dbReference>
<dbReference type="AlphaFoldDB" id="A0AA35LNP5"/>
<organism evidence="7 8">
    <name type="scientific">Clonostachys chloroleuca</name>
    <dbReference type="NCBI Taxonomy" id="1926264"/>
    <lineage>
        <taxon>Eukaryota</taxon>
        <taxon>Fungi</taxon>
        <taxon>Dikarya</taxon>
        <taxon>Ascomycota</taxon>
        <taxon>Pezizomycotina</taxon>
        <taxon>Sordariomycetes</taxon>
        <taxon>Hypocreomycetidae</taxon>
        <taxon>Hypocreales</taxon>
        <taxon>Bionectriaceae</taxon>
        <taxon>Clonostachys</taxon>
    </lineage>
</organism>
<keyword evidence="3 6" id="KW-0812">Transmembrane</keyword>
<feature type="transmembrane region" description="Helical" evidence="6">
    <location>
        <begin position="94"/>
        <end position="114"/>
    </location>
</feature>
<dbReference type="GO" id="GO:0016020">
    <property type="term" value="C:membrane"/>
    <property type="evidence" value="ECO:0007669"/>
    <property type="project" value="UniProtKB-SubCell"/>
</dbReference>
<keyword evidence="5 6" id="KW-0472">Membrane</keyword>
<dbReference type="GO" id="GO:0022857">
    <property type="term" value="F:transmembrane transporter activity"/>
    <property type="evidence" value="ECO:0007669"/>
    <property type="project" value="TreeGrafter"/>
</dbReference>
<name>A0AA35LNP5_9HYPO</name>